<accession>A0A150H9M4</accession>
<protein>
    <submittedName>
        <fullName evidence="1">DSBA-like thioredoxin domain protein</fullName>
    </submittedName>
</protein>
<dbReference type="Proteomes" id="UP000243589">
    <property type="component" value="Unassembled WGS sequence"/>
</dbReference>
<dbReference type="AlphaFoldDB" id="A0A150H9M4"/>
<dbReference type="InterPro" id="IPR036249">
    <property type="entry name" value="Thioredoxin-like_sf"/>
</dbReference>
<name>A0A150H9M4_9MICO</name>
<gene>
    <name evidence="1" type="ORF">Bravens_00674</name>
</gene>
<organism evidence="1 2">
    <name type="scientific">Brevibacterium ravenspurgense</name>
    <dbReference type="NCBI Taxonomy" id="479117"/>
    <lineage>
        <taxon>Bacteria</taxon>
        <taxon>Bacillati</taxon>
        <taxon>Actinomycetota</taxon>
        <taxon>Actinomycetes</taxon>
        <taxon>Micrococcales</taxon>
        <taxon>Brevibacteriaceae</taxon>
        <taxon>Brevibacterium</taxon>
    </lineage>
</organism>
<sequence length="212" mass="23017">MQRVDFYYDPSCPFCWVTSRWLVQASAKRDIDVTWRPFSLAIKNDELAGGANENSGHSKGHNAGHRVLRVIAAAEKEGADAGGLYTVFGAARHVDGTDFTDELISEILADSGLSADLLKAADDDSWDEHLNAELKSALDLVGDDVGVPIIAFEREDGTKQGYFGPVILTLPEEEEGLAMWDGLSNLATVETFYELKRTRPAGGPDTQSTKGL</sequence>
<dbReference type="SUPFAM" id="SSF52833">
    <property type="entry name" value="Thioredoxin-like"/>
    <property type="match status" value="1"/>
</dbReference>
<comment type="caution">
    <text evidence="1">The sequence shown here is derived from an EMBL/GenBank/DDBJ whole genome shotgun (WGS) entry which is preliminary data.</text>
</comment>
<dbReference type="EMBL" id="LQQC01000008">
    <property type="protein sequence ID" value="KXZ58802.1"/>
    <property type="molecule type" value="Genomic_DNA"/>
</dbReference>
<reference evidence="1 2" key="1">
    <citation type="submission" date="2016-01" db="EMBL/GenBank/DDBJ databases">
        <title>Use of Whole Genome Sequencing to ascertain that Brevibacterium massiliense (Roux, Raoult 2009) is a later heterotypic synonym of Brevibacterium ravenspurgense (Mages 2008).</title>
        <authorList>
            <person name="Bernier A.-M."/>
            <person name="Burdz T."/>
            <person name="Huynh C."/>
            <person name="Pachecho A.L."/>
            <person name="Wiebe D."/>
            <person name="Bonner C."/>
            <person name="Bernard K."/>
        </authorList>
    </citation>
    <scope>NUCLEOTIDE SEQUENCE [LARGE SCALE GENOMIC DNA]</scope>
    <source>
        <strain evidence="1 2">CCUG56047</strain>
    </source>
</reference>
<dbReference type="PATRIC" id="fig|479117.4.peg.672"/>
<evidence type="ECO:0000313" key="2">
    <source>
        <dbReference type="Proteomes" id="UP000243589"/>
    </source>
</evidence>
<dbReference type="InterPro" id="IPR053977">
    <property type="entry name" value="Rv2466c-like"/>
</dbReference>
<dbReference type="Pfam" id="PF22234">
    <property type="entry name" value="Rv2466c-like"/>
    <property type="match status" value="1"/>
</dbReference>
<dbReference type="RefSeq" id="WP_062020278.1">
    <property type="nucleotide sequence ID" value="NZ_LQQC01000008.1"/>
</dbReference>
<evidence type="ECO:0000313" key="1">
    <source>
        <dbReference type="EMBL" id="KXZ58802.1"/>
    </source>
</evidence>
<dbReference type="Gene3D" id="3.40.30.10">
    <property type="entry name" value="Glutaredoxin"/>
    <property type="match status" value="1"/>
</dbReference>
<keyword evidence="2" id="KW-1185">Reference proteome</keyword>
<proteinExistence type="predicted"/>